<accession>A0A431WJU1</accession>
<dbReference type="InterPro" id="IPR041656">
    <property type="entry name" value="TPR_5"/>
</dbReference>
<dbReference type="AlphaFoldDB" id="A0A431WJU1"/>
<reference evidence="3 4" key="1">
    <citation type="submission" date="2018-12" db="EMBL/GenBank/DDBJ databases">
        <title>Bacillus yapensis draft genome sequence.</title>
        <authorList>
            <person name="Yu L."/>
            <person name="Xu X."/>
            <person name="Tang X."/>
        </authorList>
    </citation>
    <scope>NUCLEOTIDE SEQUENCE [LARGE SCALE GENOMIC DNA]</scope>
    <source>
        <strain evidence="3 4">XXST-01</strain>
    </source>
</reference>
<keyword evidence="4" id="KW-1185">Reference proteome</keyword>
<protein>
    <submittedName>
        <fullName evidence="3">Tetratricopeptide repeat protein</fullName>
    </submittedName>
</protein>
<comment type="caution">
    <text evidence="3">The sequence shown here is derived from an EMBL/GenBank/DDBJ whole genome shotgun (WGS) entry which is preliminary data.</text>
</comment>
<dbReference type="InterPro" id="IPR019734">
    <property type="entry name" value="TPR_rpt"/>
</dbReference>
<evidence type="ECO:0000256" key="1">
    <source>
        <dbReference type="PROSITE-ProRule" id="PRU00339"/>
    </source>
</evidence>
<sequence length="161" mass="18608">MDSKLNYAIELRDQGKNEEWNQLMVELVKEFPHEPQIQYLCAWSFDRLGKELEAVPYYESAIAQGLTGEDLEGAYLGLGSTYRTIGKYLDSKAVFEKGMEVFPGNHALKVFYAMTLYNLNEHEKAMELLLTSLVETTNNEDVLLYKRAIQFYSDKLNQTWS</sequence>
<dbReference type="SUPFAM" id="SSF48452">
    <property type="entry name" value="TPR-like"/>
    <property type="match status" value="1"/>
</dbReference>
<proteinExistence type="predicted"/>
<evidence type="ECO:0000313" key="4">
    <source>
        <dbReference type="Proteomes" id="UP000271374"/>
    </source>
</evidence>
<keyword evidence="1" id="KW-0802">TPR repeat</keyword>
<dbReference type="Proteomes" id="UP000271374">
    <property type="component" value="Unassembled WGS sequence"/>
</dbReference>
<name>A0A431WJU1_9BACI</name>
<dbReference type="EMBL" id="RXNT01000002">
    <property type="protein sequence ID" value="RTR35720.1"/>
    <property type="molecule type" value="Genomic_DNA"/>
</dbReference>
<dbReference type="Gene3D" id="1.25.40.10">
    <property type="entry name" value="Tetratricopeptide repeat domain"/>
    <property type="match status" value="1"/>
</dbReference>
<gene>
    <name evidence="3" type="ORF">EKG37_03550</name>
</gene>
<dbReference type="PROSITE" id="PS50005">
    <property type="entry name" value="TPR"/>
    <property type="match status" value="1"/>
</dbReference>
<dbReference type="Pfam" id="PF12688">
    <property type="entry name" value="TPR_5"/>
    <property type="match status" value="1"/>
</dbReference>
<feature type="domain" description="Tetratrico peptide repeat group 5" evidence="2">
    <location>
        <begin position="36"/>
        <end position="156"/>
    </location>
</feature>
<dbReference type="InterPro" id="IPR011990">
    <property type="entry name" value="TPR-like_helical_dom_sf"/>
</dbReference>
<organism evidence="3 4">
    <name type="scientific">Bacillus yapensis</name>
    <dbReference type="NCBI Taxonomy" id="2492960"/>
    <lineage>
        <taxon>Bacteria</taxon>
        <taxon>Bacillati</taxon>
        <taxon>Bacillota</taxon>
        <taxon>Bacilli</taxon>
        <taxon>Bacillales</taxon>
        <taxon>Bacillaceae</taxon>
        <taxon>Bacillus</taxon>
    </lineage>
</organism>
<dbReference type="OrthoDB" id="193829at2"/>
<feature type="repeat" description="TPR" evidence="1">
    <location>
        <begin position="72"/>
        <end position="105"/>
    </location>
</feature>
<evidence type="ECO:0000259" key="2">
    <source>
        <dbReference type="Pfam" id="PF12688"/>
    </source>
</evidence>
<evidence type="ECO:0000313" key="3">
    <source>
        <dbReference type="EMBL" id="RTR35720.1"/>
    </source>
</evidence>
<dbReference type="RefSeq" id="WP_126406318.1">
    <property type="nucleotide sequence ID" value="NZ_RXNT01000002.1"/>
</dbReference>